<sequence length="705" mass="79593">MAPLAWTVLLLVLLGHTISATSLYSPSDVSDVDLDLSSNIPPTDAPLDMNDTLTSDASNLEKRDDNNPNDFGWIRRWAALGDSFTAGIGAGNLYNSTPEDKRCSRYDRSYPSRLKMAFSADADFQYLACSGDRTEQIHAQTWDLKLGKDTELDLVVLTGGGNDLCLSDIIKRCVLLPFQSEKKCHETLEKADLNLEHLLAGNIRSVLSRLDDYVRPGGLVLYVLYAEFFYADSNSCGLDQDWTLGRLGEALPLTKDRRRKFNDLVVRTNEVIQKAIDDVVKQDKLRYRIRTVNWNEFPKQGVRGQFCTPGTKGFYPDPGQPDLQFFKTNTAQIQDTPPYTGEGKRYVAVELAEDRLWYSSRIYKSINPAAQAERRLDPRAPLPPHCPGDREKADENLLEEWLKDAIESWGFGLPDDIGKLFHPNELGHSTIASFVMQELINARAEELGVFNPRCDNFNKFECTKKPDEPSNYYADVDSAVEAKKLFCAGELPQTWTNAGAGRQKHSKTYYRDTPDEMHFEVYSSTVYLNRDECHDSFDRIIHSCDGLDPENPLNFKFGGRWVRGSTIYQLKMGMGHIKRIKEVPKKRTGYCASESVEGGWRFWLQGSGFASWDFGQETILPSAHACADGAKYVHSFDFHYFPTPQGGMEWQAAFTAEVSKHAAGSGVETWTRCAGVFSRLADIKCGGLDKEEKERFKKPWNHDEL</sequence>
<reference evidence="1 2" key="1">
    <citation type="journal article" date="2023" name="ACS Omega">
        <title>Identification of the Neoaspergillic Acid Biosynthesis Gene Cluster by Establishing an In Vitro CRISPR-Ribonucleoprotein Genetic System in Aspergillus melleus.</title>
        <authorList>
            <person name="Yuan B."/>
            <person name="Grau M.F."/>
            <person name="Murata R.M."/>
            <person name="Torok T."/>
            <person name="Venkateswaran K."/>
            <person name="Stajich J.E."/>
            <person name="Wang C.C.C."/>
        </authorList>
    </citation>
    <scope>NUCLEOTIDE SEQUENCE [LARGE SCALE GENOMIC DNA]</scope>
    <source>
        <strain evidence="1 2">IMV 1140</strain>
    </source>
</reference>
<evidence type="ECO:0000313" key="2">
    <source>
        <dbReference type="Proteomes" id="UP001177260"/>
    </source>
</evidence>
<evidence type="ECO:0000313" key="1">
    <source>
        <dbReference type="EMBL" id="KAK1145436.1"/>
    </source>
</evidence>
<gene>
    <name evidence="1" type="ORF">N8T08_004311</name>
</gene>
<organism evidence="1 2">
    <name type="scientific">Aspergillus melleus</name>
    <dbReference type="NCBI Taxonomy" id="138277"/>
    <lineage>
        <taxon>Eukaryota</taxon>
        <taxon>Fungi</taxon>
        <taxon>Dikarya</taxon>
        <taxon>Ascomycota</taxon>
        <taxon>Pezizomycotina</taxon>
        <taxon>Eurotiomycetes</taxon>
        <taxon>Eurotiomycetidae</taxon>
        <taxon>Eurotiales</taxon>
        <taxon>Aspergillaceae</taxon>
        <taxon>Aspergillus</taxon>
        <taxon>Aspergillus subgen. Circumdati</taxon>
    </lineage>
</organism>
<protein>
    <submittedName>
        <fullName evidence="1">Uncharacterized protein</fullName>
    </submittedName>
</protein>
<proteinExistence type="predicted"/>
<comment type="caution">
    <text evidence="1">The sequence shown here is derived from an EMBL/GenBank/DDBJ whole genome shotgun (WGS) entry which is preliminary data.</text>
</comment>
<name>A0ACC3B5B2_9EURO</name>
<keyword evidence="2" id="KW-1185">Reference proteome</keyword>
<accession>A0ACC3B5B2</accession>
<dbReference type="Proteomes" id="UP001177260">
    <property type="component" value="Unassembled WGS sequence"/>
</dbReference>
<dbReference type="EMBL" id="JAOPJF010000024">
    <property type="protein sequence ID" value="KAK1145436.1"/>
    <property type="molecule type" value="Genomic_DNA"/>
</dbReference>